<gene>
    <name evidence="1" type="ORF">CC86DRAFT_73259</name>
</gene>
<evidence type="ECO:0000313" key="2">
    <source>
        <dbReference type="Proteomes" id="UP000799424"/>
    </source>
</evidence>
<dbReference type="AlphaFoldDB" id="A0A6A6ZPZ4"/>
<dbReference type="EMBL" id="MU006233">
    <property type="protein sequence ID" value="KAF2822876.1"/>
    <property type="molecule type" value="Genomic_DNA"/>
</dbReference>
<dbReference type="Proteomes" id="UP000799424">
    <property type="component" value="Unassembled WGS sequence"/>
</dbReference>
<keyword evidence="2" id="KW-1185">Reference proteome</keyword>
<sequence>MPKLRARLGGRRGSHDAVLRCVSMVRRHCTITSRRRGESNGWWLAGRICLARSCSWCCYRTLVKRRRANHGTRPPANQSSFPPFSANFASADRSKHAASRCEIAFTTTSLRLCALLNFGGNPSSRRFEMSGPLEIAYSSKSSMRRWQHSTSMQYWLSTYFPLLTPALSCSSSLYRVVCCQQEVAPGSHSENCFVRHNALRRVNTQRCVGGT</sequence>
<organism evidence="1 2">
    <name type="scientific">Ophiobolus disseminans</name>
    <dbReference type="NCBI Taxonomy" id="1469910"/>
    <lineage>
        <taxon>Eukaryota</taxon>
        <taxon>Fungi</taxon>
        <taxon>Dikarya</taxon>
        <taxon>Ascomycota</taxon>
        <taxon>Pezizomycotina</taxon>
        <taxon>Dothideomycetes</taxon>
        <taxon>Pleosporomycetidae</taxon>
        <taxon>Pleosporales</taxon>
        <taxon>Pleosporineae</taxon>
        <taxon>Phaeosphaeriaceae</taxon>
        <taxon>Ophiobolus</taxon>
    </lineage>
</organism>
<accession>A0A6A6ZPZ4</accession>
<name>A0A6A6ZPZ4_9PLEO</name>
<proteinExistence type="predicted"/>
<evidence type="ECO:0000313" key="1">
    <source>
        <dbReference type="EMBL" id="KAF2822876.1"/>
    </source>
</evidence>
<protein>
    <submittedName>
        <fullName evidence="1">Uncharacterized protein</fullName>
    </submittedName>
</protein>
<reference evidence="1" key="1">
    <citation type="journal article" date="2020" name="Stud. Mycol.">
        <title>101 Dothideomycetes genomes: a test case for predicting lifestyles and emergence of pathogens.</title>
        <authorList>
            <person name="Haridas S."/>
            <person name="Albert R."/>
            <person name="Binder M."/>
            <person name="Bloem J."/>
            <person name="Labutti K."/>
            <person name="Salamov A."/>
            <person name="Andreopoulos B."/>
            <person name="Baker S."/>
            <person name="Barry K."/>
            <person name="Bills G."/>
            <person name="Bluhm B."/>
            <person name="Cannon C."/>
            <person name="Castanera R."/>
            <person name="Culley D."/>
            <person name="Daum C."/>
            <person name="Ezra D."/>
            <person name="Gonzalez J."/>
            <person name="Henrissat B."/>
            <person name="Kuo A."/>
            <person name="Liang C."/>
            <person name="Lipzen A."/>
            <person name="Lutzoni F."/>
            <person name="Magnuson J."/>
            <person name="Mondo S."/>
            <person name="Nolan M."/>
            <person name="Ohm R."/>
            <person name="Pangilinan J."/>
            <person name="Park H.-J."/>
            <person name="Ramirez L."/>
            <person name="Alfaro M."/>
            <person name="Sun H."/>
            <person name="Tritt A."/>
            <person name="Yoshinaga Y."/>
            <person name="Zwiers L.-H."/>
            <person name="Turgeon B."/>
            <person name="Goodwin S."/>
            <person name="Spatafora J."/>
            <person name="Crous P."/>
            <person name="Grigoriev I."/>
        </authorList>
    </citation>
    <scope>NUCLEOTIDE SEQUENCE</scope>
    <source>
        <strain evidence="1">CBS 113818</strain>
    </source>
</reference>